<gene>
    <name evidence="1" type="ORF">OKA04_15750</name>
</gene>
<reference evidence="1 2" key="1">
    <citation type="submission" date="2022-10" db="EMBL/GenBank/DDBJ databases">
        <title>Luteolibacter flavescens strain MCCC 1K03193, whole genome shotgun sequencing project.</title>
        <authorList>
            <person name="Zhao G."/>
            <person name="Shen L."/>
        </authorList>
    </citation>
    <scope>NUCLEOTIDE SEQUENCE [LARGE SCALE GENOMIC DNA]</scope>
    <source>
        <strain evidence="1 2">MCCC 1K03193</strain>
    </source>
</reference>
<organism evidence="1 2">
    <name type="scientific">Luteolibacter flavescens</name>
    <dbReference type="NCBI Taxonomy" id="1859460"/>
    <lineage>
        <taxon>Bacteria</taxon>
        <taxon>Pseudomonadati</taxon>
        <taxon>Verrucomicrobiota</taxon>
        <taxon>Verrucomicrobiia</taxon>
        <taxon>Verrucomicrobiales</taxon>
        <taxon>Verrucomicrobiaceae</taxon>
        <taxon>Luteolibacter</taxon>
    </lineage>
</organism>
<protein>
    <submittedName>
        <fullName evidence="1">Uncharacterized protein</fullName>
    </submittedName>
</protein>
<keyword evidence="2" id="KW-1185">Reference proteome</keyword>
<evidence type="ECO:0000313" key="1">
    <source>
        <dbReference type="EMBL" id="MCW1886192.1"/>
    </source>
</evidence>
<comment type="caution">
    <text evidence="1">The sequence shown here is derived from an EMBL/GenBank/DDBJ whole genome shotgun (WGS) entry which is preliminary data.</text>
</comment>
<dbReference type="EMBL" id="JAPDDS010000008">
    <property type="protein sequence ID" value="MCW1886192.1"/>
    <property type="molecule type" value="Genomic_DNA"/>
</dbReference>
<proteinExistence type="predicted"/>
<evidence type="ECO:0000313" key="2">
    <source>
        <dbReference type="Proteomes" id="UP001207930"/>
    </source>
</evidence>
<accession>A0ABT3FRW3</accession>
<name>A0ABT3FRW3_9BACT</name>
<dbReference type="Proteomes" id="UP001207930">
    <property type="component" value="Unassembled WGS sequence"/>
</dbReference>
<sequence length="186" mass="20789">MNDADLFSGIIGPVSWPASLRVRRSDMVAPSSFETRSKPNRRPMMKTSEIQCFTKAWLRSFRPTIAMLACLLSSSCDPGKKWSSGDYAVYSIGSIEDQQLGREVDSGNYIGRVEATVIAAGADDTWIVAARKGPDGSRLFYYFMKSRDDGFMNGEDLVEGPFDEAEFAKRKREYALPELQYFYGGS</sequence>